<name>A0ABX9G0F2_9ENTR</name>
<reference evidence="2 3" key="1">
    <citation type="submission" date="2018-06" db="EMBL/GenBank/DDBJ databases">
        <title>Genomic Encyclopedia of Type Strains, Phase IV (KMG-IV): sequencing the most valuable type-strain genomes for metagenomic binning, comparative biology and taxonomic classification.</title>
        <authorList>
            <person name="Goeker M."/>
        </authorList>
    </citation>
    <scope>NUCLEOTIDE SEQUENCE [LARGE SCALE GENOMIC DNA]</scope>
    <source>
        <strain evidence="2 3">DSM 27453</strain>
    </source>
</reference>
<evidence type="ECO:0000313" key="2">
    <source>
        <dbReference type="EMBL" id="RBP13447.1"/>
    </source>
</evidence>
<evidence type="ECO:0000313" key="3">
    <source>
        <dbReference type="Proteomes" id="UP000253201"/>
    </source>
</evidence>
<accession>A0ABX9G0F2</accession>
<protein>
    <submittedName>
        <fullName evidence="2">Uncharacterized protein</fullName>
    </submittedName>
</protein>
<feature type="transmembrane region" description="Helical" evidence="1">
    <location>
        <begin position="198"/>
        <end position="217"/>
    </location>
</feature>
<dbReference type="Pfam" id="PF24838">
    <property type="entry name" value="8xMP"/>
    <property type="match status" value="1"/>
</dbReference>
<feature type="transmembrane region" description="Helical" evidence="1">
    <location>
        <begin position="101"/>
        <end position="125"/>
    </location>
</feature>
<comment type="caution">
    <text evidence="2">The sequence shown here is derived from an EMBL/GenBank/DDBJ whole genome shotgun (WGS) entry which is preliminary data.</text>
</comment>
<dbReference type="InterPro" id="IPR056918">
    <property type="entry name" value="8xMP"/>
</dbReference>
<keyword evidence="1" id="KW-0812">Transmembrane</keyword>
<gene>
    <name evidence="2" type="ORF">DFQ50_102180</name>
</gene>
<evidence type="ECO:0000256" key="1">
    <source>
        <dbReference type="SAM" id="Phobius"/>
    </source>
</evidence>
<organism evidence="2 3">
    <name type="scientific">Pseudocitrobacter faecalis</name>
    <dbReference type="NCBI Taxonomy" id="1398493"/>
    <lineage>
        <taxon>Bacteria</taxon>
        <taxon>Pseudomonadati</taxon>
        <taxon>Pseudomonadota</taxon>
        <taxon>Gammaproteobacteria</taxon>
        <taxon>Enterobacterales</taxon>
        <taxon>Enterobacteriaceae</taxon>
        <taxon>Pseudocitrobacter</taxon>
    </lineage>
</organism>
<feature type="transmembrane region" description="Helical" evidence="1">
    <location>
        <begin position="72"/>
        <end position="89"/>
    </location>
</feature>
<sequence>MTTLTRTYNLPNELVEHFSNNIVYFEKLLSKDFSDLNVNVAPEDIKKIEKSFEVSHRIRDFEINLYWQRLNFLWAITALLFAGWGTLIFKIIEFNGGEAPYIIFAALSFLSLIGGIVTIFTSFIIEAGKHWQKVWEFHVHALEPFVSGHLYAIQFSYKNKKKASISRSVETFNYALLFLWACSAVFAAIIPSQIGNGLAGIIQLVISLLIVGAFVYIRNSVTKKESIKIQLD</sequence>
<dbReference type="RefSeq" id="WP_106661522.1">
    <property type="nucleotide sequence ID" value="NZ_QNRL01000002.1"/>
</dbReference>
<keyword evidence="1" id="KW-0472">Membrane</keyword>
<feature type="transmembrane region" description="Helical" evidence="1">
    <location>
        <begin position="174"/>
        <end position="192"/>
    </location>
</feature>
<proteinExistence type="predicted"/>
<keyword evidence="3" id="KW-1185">Reference proteome</keyword>
<dbReference type="Proteomes" id="UP000253201">
    <property type="component" value="Unassembled WGS sequence"/>
</dbReference>
<keyword evidence="1" id="KW-1133">Transmembrane helix</keyword>
<dbReference type="EMBL" id="QNRL01000002">
    <property type="protein sequence ID" value="RBP13447.1"/>
    <property type="molecule type" value="Genomic_DNA"/>
</dbReference>